<evidence type="ECO:0000313" key="3">
    <source>
        <dbReference type="Proteomes" id="UP001190700"/>
    </source>
</evidence>
<evidence type="ECO:0000256" key="1">
    <source>
        <dbReference type="SAM" id="MobiDB-lite"/>
    </source>
</evidence>
<accession>A0AAE0H4A1</accession>
<proteinExistence type="predicted"/>
<dbReference type="AlphaFoldDB" id="A0AAE0H4A1"/>
<reference evidence="2 3" key="1">
    <citation type="journal article" date="2015" name="Genome Biol. Evol.">
        <title>Comparative Genomics of a Bacterivorous Green Alga Reveals Evolutionary Causalities and Consequences of Phago-Mixotrophic Mode of Nutrition.</title>
        <authorList>
            <person name="Burns J.A."/>
            <person name="Paasch A."/>
            <person name="Narechania A."/>
            <person name="Kim E."/>
        </authorList>
    </citation>
    <scope>NUCLEOTIDE SEQUENCE [LARGE SCALE GENOMIC DNA]</scope>
    <source>
        <strain evidence="2 3">PLY_AMNH</strain>
    </source>
</reference>
<dbReference type="EMBL" id="LGRX02000047">
    <property type="protein sequence ID" value="KAK3289750.1"/>
    <property type="molecule type" value="Genomic_DNA"/>
</dbReference>
<organism evidence="2 3">
    <name type="scientific">Cymbomonas tetramitiformis</name>
    <dbReference type="NCBI Taxonomy" id="36881"/>
    <lineage>
        <taxon>Eukaryota</taxon>
        <taxon>Viridiplantae</taxon>
        <taxon>Chlorophyta</taxon>
        <taxon>Pyramimonadophyceae</taxon>
        <taxon>Pyramimonadales</taxon>
        <taxon>Pyramimonadaceae</taxon>
        <taxon>Cymbomonas</taxon>
    </lineage>
</organism>
<comment type="caution">
    <text evidence="2">The sequence shown here is derived from an EMBL/GenBank/DDBJ whole genome shotgun (WGS) entry which is preliminary data.</text>
</comment>
<dbReference type="Proteomes" id="UP001190700">
    <property type="component" value="Unassembled WGS sequence"/>
</dbReference>
<name>A0AAE0H4A1_9CHLO</name>
<feature type="region of interest" description="Disordered" evidence="1">
    <location>
        <begin position="36"/>
        <end position="87"/>
    </location>
</feature>
<sequence>MVTSKEKHTKMLLADHYEEAQRLKVEDAPKKWTKTISETPEDAVGPKSFEPLYASGGADSRETAKKVGSKRTPSGSFVEHFVNMEKV</sequence>
<keyword evidence="3" id="KW-1185">Reference proteome</keyword>
<gene>
    <name evidence="2" type="ORF">CYMTET_2830</name>
</gene>
<evidence type="ECO:0000313" key="2">
    <source>
        <dbReference type="EMBL" id="KAK3289750.1"/>
    </source>
</evidence>
<protein>
    <submittedName>
        <fullName evidence="2">Uncharacterized protein</fullName>
    </submittedName>
</protein>